<dbReference type="AlphaFoldDB" id="A0A9J8DN87"/>
<evidence type="ECO:0000256" key="6">
    <source>
        <dbReference type="ARBA" id="ARBA00022664"/>
    </source>
</evidence>
<evidence type="ECO:0000256" key="8">
    <source>
        <dbReference type="ARBA" id="ARBA00022843"/>
    </source>
</evidence>
<dbReference type="SMART" id="SM00360">
    <property type="entry name" value="RRM"/>
    <property type="match status" value="4"/>
</dbReference>
<dbReference type="GO" id="GO:0003723">
    <property type="term" value="F:RNA binding"/>
    <property type="evidence" value="ECO:0007669"/>
    <property type="project" value="UniProtKB-KW"/>
</dbReference>
<proteinExistence type="predicted"/>
<keyword evidence="9" id="KW-0694">RNA-binding</keyword>
<keyword evidence="8" id="KW-0832">Ubl conjugation</keyword>
<reference evidence="15" key="2">
    <citation type="submission" date="2025-09" db="UniProtKB">
        <authorList>
            <consortium name="Ensembl"/>
        </authorList>
    </citation>
    <scope>IDENTIFICATION</scope>
</reference>
<evidence type="ECO:0000256" key="10">
    <source>
        <dbReference type="ARBA" id="ARBA00022990"/>
    </source>
</evidence>
<dbReference type="CDD" id="cd12693">
    <property type="entry name" value="RRM2_PTBP1_like"/>
    <property type="match status" value="1"/>
</dbReference>
<evidence type="ECO:0000259" key="14">
    <source>
        <dbReference type="SMART" id="SM00360"/>
    </source>
</evidence>
<evidence type="ECO:0000256" key="11">
    <source>
        <dbReference type="ARBA" id="ARBA00023159"/>
    </source>
</evidence>
<evidence type="ECO:0000256" key="9">
    <source>
        <dbReference type="ARBA" id="ARBA00022884"/>
    </source>
</evidence>
<dbReference type="NCBIfam" id="TIGR01649">
    <property type="entry name" value="hnRNP-L_PTB"/>
    <property type="match status" value="1"/>
</dbReference>
<dbReference type="SUPFAM" id="SSF54928">
    <property type="entry name" value="RNA-binding domain, RBD"/>
    <property type="match status" value="4"/>
</dbReference>
<dbReference type="FunFam" id="3.30.70.330:FF:000032">
    <property type="entry name" value="Polypyrimidine tract-binding protein 2 isoform 1"/>
    <property type="match status" value="1"/>
</dbReference>
<evidence type="ECO:0000256" key="13">
    <source>
        <dbReference type="ARBA" id="ARBA00023242"/>
    </source>
</evidence>
<evidence type="ECO:0000256" key="4">
    <source>
        <dbReference type="ARBA" id="ARBA00022499"/>
    </source>
</evidence>
<dbReference type="PANTHER" id="PTHR15592">
    <property type="entry name" value="MATRIN 3/NUCLEAR PROTEIN 220-RELATED"/>
    <property type="match status" value="1"/>
</dbReference>
<dbReference type="Ensembl" id="ENSCCRT00000169724.1">
    <property type="protein sequence ID" value="ENSCCRP00000181740.1"/>
    <property type="gene ID" value="ENSCCRG00000000560.2"/>
</dbReference>
<dbReference type="InterPro" id="IPR035979">
    <property type="entry name" value="RBD_domain_sf"/>
</dbReference>
<evidence type="ECO:0000256" key="2">
    <source>
        <dbReference type="ARBA" id="ARBA00019540"/>
    </source>
</evidence>
<keyword evidence="11" id="KW-0010">Activator</keyword>
<keyword evidence="6" id="KW-0507">mRNA processing</keyword>
<evidence type="ECO:0000256" key="12">
    <source>
        <dbReference type="ARBA" id="ARBA00023187"/>
    </source>
</evidence>
<dbReference type="GO" id="GO:0005634">
    <property type="term" value="C:nucleus"/>
    <property type="evidence" value="ECO:0007669"/>
    <property type="project" value="UniProtKB-SubCell"/>
</dbReference>
<comment type="subcellular location">
    <subcellularLocation>
        <location evidence="1">Nucleus</location>
    </subcellularLocation>
</comment>
<dbReference type="Pfam" id="PF11835">
    <property type="entry name" value="RRM_8"/>
    <property type="match status" value="1"/>
</dbReference>
<accession>A0A9J8DN87</accession>
<evidence type="ECO:0000313" key="16">
    <source>
        <dbReference type="Proteomes" id="UP001108240"/>
    </source>
</evidence>
<reference evidence="15" key="1">
    <citation type="submission" date="2025-08" db="UniProtKB">
        <authorList>
            <consortium name="Ensembl"/>
        </authorList>
    </citation>
    <scope>IDENTIFICATION</scope>
</reference>
<dbReference type="GO" id="GO:0006397">
    <property type="term" value="P:mRNA processing"/>
    <property type="evidence" value="ECO:0007669"/>
    <property type="project" value="UniProtKB-KW"/>
</dbReference>
<dbReference type="GeneTree" id="ENSGT01050000244924"/>
<feature type="domain" description="RRM" evidence="14">
    <location>
        <begin position="442"/>
        <end position="519"/>
    </location>
</feature>
<keyword evidence="7" id="KW-0677">Repeat</keyword>
<keyword evidence="4" id="KW-1017">Isopeptide bond</keyword>
<keyword evidence="5" id="KW-0597">Phosphoprotein</keyword>
<evidence type="ECO:0000256" key="7">
    <source>
        <dbReference type="ARBA" id="ARBA00022737"/>
    </source>
</evidence>
<dbReference type="InterPro" id="IPR035000">
    <property type="entry name" value="PTBP1_RRM1"/>
</dbReference>
<dbReference type="FunFam" id="3.30.70.330:FF:000018">
    <property type="entry name" value="Polypyrimidine tract-binding protein 2 isoform 1"/>
    <property type="match status" value="1"/>
</dbReference>
<keyword evidence="10" id="KW-0007">Acetylation</keyword>
<keyword evidence="16" id="KW-1185">Reference proteome</keyword>
<keyword evidence="3" id="KW-0678">Repressor</keyword>
<keyword evidence="13" id="KW-0539">Nucleus</keyword>
<keyword evidence="12" id="KW-0508">mRNA splicing</keyword>
<sequence length="525" mass="56633">IISSTTTLFLPANGNDSKKFKGDIRSPGIPSRVIHVRKLPNDINEAEVISLGLPFGKVTNLLMLKGKNQAFLEMNTEESAQTMVSYYSSVTPVIRNHPIYMQYSNHKELKTDNSPNQVRAQAALQAVNAVQTGSMSLSTVDGAGMGSQSPVLRVIVENLFYPVTLDVLHQIFSKFGTVLKIITFTKNNQFQALVQYSDGMTAQHAKLSLDGQNIYNACCTLRVSFSKLTSLNVKYNNDKSRDYTRPDLPTGDSHPALNAQTMAAAALNAPGLISASPYAGAHGFPPTFAIQQAAGLSLQGVPAGALASLGVPGAAAAAAAAAAAGRLSLSGLAAGGNSVLLVSNLNPESVTPQCLFILFGVYGDVMRVKILFNKKENALVQMSDGTQAQLGILNALHISTFSNFSKKLDTATLTCLVLFTRLQELLQHLPSFLYSPSFQYTSLTLTYLTPMSSLCRPSVTEEHLRGLFLSSGSVVKAFKFFQKDRKMALIQLGSVEEAIESLIKFHNHDLGENHHLRVSFSKSTI</sequence>
<dbReference type="Proteomes" id="UP001108240">
    <property type="component" value="Unplaced"/>
</dbReference>
<dbReference type="InterPro" id="IPR012677">
    <property type="entry name" value="Nucleotide-bd_a/b_plait_sf"/>
</dbReference>
<dbReference type="InterPro" id="IPR021790">
    <property type="entry name" value="PTBP1-like_RRM2"/>
</dbReference>
<dbReference type="InterPro" id="IPR006536">
    <property type="entry name" value="HnRNP-L/PTB"/>
</dbReference>
<name>A0A9J8DN87_CYPCA</name>
<dbReference type="GO" id="GO:0008380">
    <property type="term" value="P:RNA splicing"/>
    <property type="evidence" value="ECO:0007669"/>
    <property type="project" value="UniProtKB-KW"/>
</dbReference>
<evidence type="ECO:0000313" key="15">
    <source>
        <dbReference type="Ensembl" id="ENSCCRP00000181740.1"/>
    </source>
</evidence>
<feature type="domain" description="RRM" evidence="14">
    <location>
        <begin position="33"/>
        <end position="102"/>
    </location>
</feature>
<feature type="domain" description="RRM" evidence="14">
    <location>
        <begin position="153"/>
        <end position="222"/>
    </location>
</feature>
<dbReference type="Gene3D" id="3.30.70.330">
    <property type="match status" value="4"/>
</dbReference>
<evidence type="ECO:0000256" key="3">
    <source>
        <dbReference type="ARBA" id="ARBA00022491"/>
    </source>
</evidence>
<organism evidence="15 16">
    <name type="scientific">Cyprinus carpio carpio</name>
    <dbReference type="NCBI Taxonomy" id="630221"/>
    <lineage>
        <taxon>Eukaryota</taxon>
        <taxon>Metazoa</taxon>
        <taxon>Chordata</taxon>
        <taxon>Craniata</taxon>
        <taxon>Vertebrata</taxon>
        <taxon>Euteleostomi</taxon>
        <taxon>Actinopterygii</taxon>
        <taxon>Neopterygii</taxon>
        <taxon>Teleostei</taxon>
        <taxon>Ostariophysi</taxon>
        <taxon>Cypriniformes</taxon>
        <taxon>Cyprinidae</taxon>
        <taxon>Cyprininae</taxon>
        <taxon>Cyprinus</taxon>
    </lineage>
</organism>
<evidence type="ECO:0000256" key="1">
    <source>
        <dbReference type="ARBA" id="ARBA00004123"/>
    </source>
</evidence>
<evidence type="ECO:0000256" key="5">
    <source>
        <dbReference type="ARBA" id="ARBA00022553"/>
    </source>
</evidence>
<dbReference type="CDD" id="cd12777">
    <property type="entry name" value="RRM1_PTBP1"/>
    <property type="match status" value="1"/>
</dbReference>
<feature type="domain" description="RRM" evidence="14">
    <location>
        <begin position="339"/>
        <end position="411"/>
    </location>
</feature>
<dbReference type="InterPro" id="IPR000504">
    <property type="entry name" value="RRM_dom"/>
</dbReference>
<dbReference type="Pfam" id="PF13893">
    <property type="entry name" value="RRM_5"/>
    <property type="match status" value="1"/>
</dbReference>
<protein>
    <recommendedName>
        <fullName evidence="2">Polypyrimidine tract-binding protein 1</fullName>
    </recommendedName>
</protein>
<dbReference type="CDD" id="cd12425">
    <property type="entry name" value="RRM4_PTBP1_like"/>
    <property type="match status" value="1"/>
</dbReference>